<dbReference type="NCBIfam" id="TIGR00222">
    <property type="entry name" value="panB"/>
    <property type="match status" value="1"/>
</dbReference>
<evidence type="ECO:0000256" key="9">
    <source>
        <dbReference type="PIRSR" id="PIRSR000388-1"/>
    </source>
</evidence>
<dbReference type="CDD" id="cd06557">
    <property type="entry name" value="KPHMT-like"/>
    <property type="match status" value="1"/>
</dbReference>
<keyword evidence="8" id="KW-0963">Cytoplasm</keyword>
<proteinExistence type="inferred from homology"/>
<reference evidence="12 13" key="1">
    <citation type="submission" date="2023-12" db="EMBL/GenBank/DDBJ databases">
        <title>Whole-genome sequencing of halo(alkali)philic microorganisms from hypersaline lakes.</title>
        <authorList>
            <person name="Sorokin D.Y."/>
            <person name="Merkel A.Y."/>
            <person name="Messina E."/>
            <person name="Yakimov M."/>
        </authorList>
    </citation>
    <scope>NUCLEOTIDE SEQUENCE [LARGE SCALE GENOMIC DNA]</scope>
    <source>
        <strain evidence="12 13">AB-CW1</strain>
    </source>
</reference>
<dbReference type="Pfam" id="PF02548">
    <property type="entry name" value="Pantoate_transf"/>
    <property type="match status" value="1"/>
</dbReference>
<dbReference type="InterPro" id="IPR015813">
    <property type="entry name" value="Pyrv/PenolPyrv_kinase-like_dom"/>
</dbReference>
<dbReference type="GO" id="GO:0000287">
    <property type="term" value="F:magnesium ion binding"/>
    <property type="evidence" value="ECO:0007669"/>
    <property type="project" value="TreeGrafter"/>
</dbReference>
<dbReference type="RefSeq" id="WP_346052413.1">
    <property type="nucleotide sequence ID" value="NZ_JAYGII010000025.1"/>
</dbReference>
<keyword evidence="8 11" id="KW-0460">Magnesium</keyword>
<dbReference type="GO" id="GO:0005737">
    <property type="term" value="C:cytoplasm"/>
    <property type="evidence" value="ECO:0007669"/>
    <property type="project" value="UniProtKB-SubCell"/>
</dbReference>
<dbReference type="PANTHER" id="PTHR20881:SF0">
    <property type="entry name" value="3-METHYL-2-OXOBUTANOATE HYDROXYMETHYLTRANSFERASE"/>
    <property type="match status" value="1"/>
</dbReference>
<dbReference type="NCBIfam" id="NF001452">
    <property type="entry name" value="PRK00311.1"/>
    <property type="match status" value="1"/>
</dbReference>
<evidence type="ECO:0000313" key="13">
    <source>
        <dbReference type="Proteomes" id="UP001302316"/>
    </source>
</evidence>
<organism evidence="12 13">
    <name type="scientific">Natronospira elongata</name>
    <dbReference type="NCBI Taxonomy" id="3110268"/>
    <lineage>
        <taxon>Bacteria</taxon>
        <taxon>Pseudomonadati</taxon>
        <taxon>Pseudomonadota</taxon>
        <taxon>Gammaproteobacteria</taxon>
        <taxon>Natronospirales</taxon>
        <taxon>Natronospiraceae</taxon>
        <taxon>Natronospira</taxon>
    </lineage>
</organism>
<comment type="similarity">
    <text evidence="2 8">Belongs to the PanB family.</text>
</comment>
<evidence type="ECO:0000256" key="3">
    <source>
        <dbReference type="ARBA" id="ARBA00011424"/>
    </source>
</evidence>
<comment type="catalytic activity">
    <reaction evidence="8">
        <text>(6R)-5,10-methylene-5,6,7,8-tetrahydrofolate + 3-methyl-2-oxobutanoate + H2O = 2-dehydropantoate + (6S)-5,6,7,8-tetrahydrofolate</text>
        <dbReference type="Rhea" id="RHEA:11824"/>
        <dbReference type="ChEBI" id="CHEBI:11561"/>
        <dbReference type="ChEBI" id="CHEBI:11851"/>
        <dbReference type="ChEBI" id="CHEBI:15377"/>
        <dbReference type="ChEBI" id="CHEBI:15636"/>
        <dbReference type="ChEBI" id="CHEBI:57453"/>
        <dbReference type="EC" id="2.1.2.11"/>
    </reaction>
</comment>
<dbReference type="HAMAP" id="MF_00156">
    <property type="entry name" value="PanB"/>
    <property type="match status" value="1"/>
</dbReference>
<dbReference type="InterPro" id="IPR040442">
    <property type="entry name" value="Pyrv_kinase-like_dom_sf"/>
</dbReference>
<sequence>MYGSKASQSGESPARQRPVTLSTLAKMKAEGEKIACLTAYDAAFARVEEAAGVDLVLVGDSLGMVIQGHATTVPVTMDHMEYHTRCVAAGLHIPLLVADMPFVSYADPQRAVDNAARLMRAGAGMVKLEGAAGQAEVIAALAGQGIPVCAHLGLRPQSVHKAGGFRVQGRDEAAADAMRQDARDLVAAGADLLLLECVPRDLAQRITAEAEVPVIGIGAGAGVDGQILVVHDMLGIPPGRKPRFVENFMAEADSVDAAISAYVQAVKDGRYPCDEHGFD</sequence>
<dbReference type="PIRSF" id="PIRSF000388">
    <property type="entry name" value="Pantoate_hydroxy_MeTrfase"/>
    <property type="match status" value="1"/>
</dbReference>
<dbReference type="FunFam" id="3.20.20.60:FF:000003">
    <property type="entry name" value="3-methyl-2-oxobutanoate hydroxymethyltransferase"/>
    <property type="match status" value="1"/>
</dbReference>
<keyword evidence="13" id="KW-1185">Reference proteome</keyword>
<feature type="active site" description="Proton acceptor" evidence="8 9">
    <location>
        <position position="196"/>
    </location>
</feature>
<comment type="cofactor">
    <cofactor evidence="8 11">
        <name>Mg(2+)</name>
        <dbReference type="ChEBI" id="CHEBI:18420"/>
    </cofactor>
    <text evidence="8 11">Binds 1 Mg(2+) ion per subunit.</text>
</comment>
<name>A0AAP6MKT5_9GAMM</name>
<dbReference type="Proteomes" id="UP001302316">
    <property type="component" value="Unassembled WGS sequence"/>
</dbReference>
<dbReference type="SUPFAM" id="SSF51621">
    <property type="entry name" value="Phosphoenolpyruvate/pyruvate domain"/>
    <property type="match status" value="1"/>
</dbReference>
<feature type="binding site" evidence="8 11">
    <location>
        <position position="60"/>
    </location>
    <ligand>
        <name>Mg(2+)</name>
        <dbReference type="ChEBI" id="CHEBI:18420"/>
    </ligand>
</feature>
<dbReference type="GO" id="GO:0015940">
    <property type="term" value="P:pantothenate biosynthetic process"/>
    <property type="evidence" value="ECO:0007669"/>
    <property type="project" value="UniProtKB-UniRule"/>
</dbReference>
<evidence type="ECO:0000313" key="12">
    <source>
        <dbReference type="EMBL" id="MEA5446263.1"/>
    </source>
</evidence>
<keyword evidence="4 8" id="KW-0566">Pantothenate biosynthesis</keyword>
<evidence type="ECO:0000256" key="4">
    <source>
        <dbReference type="ARBA" id="ARBA00022655"/>
    </source>
</evidence>
<dbReference type="Gene3D" id="3.20.20.60">
    <property type="entry name" value="Phosphoenolpyruvate-binding domains"/>
    <property type="match status" value="1"/>
</dbReference>
<gene>
    <name evidence="8 12" type="primary">panB</name>
    <name evidence="12" type="ORF">VCB98_10575</name>
</gene>
<evidence type="ECO:0000256" key="6">
    <source>
        <dbReference type="ARBA" id="ARBA00022723"/>
    </source>
</evidence>
<comment type="subunit">
    <text evidence="3 8">Homodecamer; pentamer of dimers.</text>
</comment>
<dbReference type="PANTHER" id="PTHR20881">
    <property type="entry name" value="3-METHYL-2-OXOBUTANOATE HYDROXYMETHYLTRANSFERASE"/>
    <property type="match status" value="1"/>
</dbReference>
<evidence type="ECO:0000256" key="2">
    <source>
        <dbReference type="ARBA" id="ARBA00008676"/>
    </source>
</evidence>
<dbReference type="EMBL" id="JAYGII010000025">
    <property type="protein sequence ID" value="MEA5446263.1"/>
    <property type="molecule type" value="Genomic_DNA"/>
</dbReference>
<comment type="pathway">
    <text evidence="1 8">Cofactor biosynthesis; (R)-pantothenate biosynthesis; (R)-pantoate from 3-methyl-2-oxobutanoate: step 1/2.</text>
</comment>
<feature type="binding site" evidence="8 10">
    <location>
        <position position="127"/>
    </location>
    <ligand>
        <name>3-methyl-2-oxobutanoate</name>
        <dbReference type="ChEBI" id="CHEBI:11851"/>
    </ligand>
</feature>
<feature type="binding site" evidence="8 11">
    <location>
        <position position="129"/>
    </location>
    <ligand>
        <name>Mg(2+)</name>
        <dbReference type="ChEBI" id="CHEBI:18420"/>
    </ligand>
</feature>
<evidence type="ECO:0000256" key="7">
    <source>
        <dbReference type="ARBA" id="ARBA00056497"/>
    </source>
</evidence>
<feature type="binding site" evidence="8 11">
    <location>
        <position position="99"/>
    </location>
    <ligand>
        <name>Mg(2+)</name>
        <dbReference type="ChEBI" id="CHEBI:18420"/>
    </ligand>
</feature>
<feature type="binding site" evidence="8 10">
    <location>
        <begin position="60"/>
        <end position="61"/>
    </location>
    <ligand>
        <name>3-methyl-2-oxobutanoate</name>
        <dbReference type="ChEBI" id="CHEBI:11851"/>
    </ligand>
</feature>
<dbReference type="InterPro" id="IPR003700">
    <property type="entry name" value="Pantoate_hydroxy_MeTrfase"/>
</dbReference>
<protein>
    <recommendedName>
        <fullName evidence="8">3-methyl-2-oxobutanoate hydroxymethyltransferase</fullName>
        <ecNumber evidence="8">2.1.2.11</ecNumber>
    </recommendedName>
    <alternativeName>
        <fullName evidence="8">Ketopantoate hydroxymethyltransferase</fullName>
        <shortName evidence="8">KPHMT</shortName>
    </alternativeName>
</protein>
<comment type="subcellular location">
    <subcellularLocation>
        <location evidence="8">Cytoplasm</location>
    </subcellularLocation>
</comment>
<evidence type="ECO:0000256" key="5">
    <source>
        <dbReference type="ARBA" id="ARBA00022679"/>
    </source>
</evidence>
<evidence type="ECO:0000256" key="8">
    <source>
        <dbReference type="HAMAP-Rule" id="MF_00156"/>
    </source>
</evidence>
<evidence type="ECO:0000256" key="11">
    <source>
        <dbReference type="PIRSR" id="PIRSR000388-3"/>
    </source>
</evidence>
<keyword evidence="6 8" id="KW-0479">Metal-binding</keyword>
<dbReference type="AlphaFoldDB" id="A0AAP6MKT5"/>
<accession>A0AAP6MKT5</accession>
<comment type="caution">
    <text evidence="12">The sequence shown here is derived from an EMBL/GenBank/DDBJ whole genome shotgun (WGS) entry which is preliminary data.</text>
</comment>
<keyword evidence="5 8" id="KW-0808">Transferase</keyword>
<evidence type="ECO:0000256" key="10">
    <source>
        <dbReference type="PIRSR" id="PIRSR000388-2"/>
    </source>
</evidence>
<comment type="function">
    <text evidence="7 8">Catalyzes the reversible reaction in which hydroxymethyl group from 5,10-methylenetetrahydrofolate is transferred onto alpha-ketoisovalerate to form ketopantoate.</text>
</comment>
<dbReference type="EC" id="2.1.2.11" evidence="8"/>
<feature type="binding site" evidence="8 10">
    <location>
        <position position="99"/>
    </location>
    <ligand>
        <name>3-methyl-2-oxobutanoate</name>
        <dbReference type="ChEBI" id="CHEBI:11851"/>
    </ligand>
</feature>
<evidence type="ECO:0000256" key="1">
    <source>
        <dbReference type="ARBA" id="ARBA00005033"/>
    </source>
</evidence>
<dbReference type="GO" id="GO:0003864">
    <property type="term" value="F:3-methyl-2-oxobutanoate hydroxymethyltransferase activity"/>
    <property type="evidence" value="ECO:0007669"/>
    <property type="project" value="UniProtKB-UniRule"/>
</dbReference>